<name>A0A4S8MRG7_DENBC</name>
<evidence type="ECO:0000313" key="3">
    <source>
        <dbReference type="Proteomes" id="UP000297245"/>
    </source>
</evidence>
<feature type="non-terminal residue" evidence="2">
    <location>
        <position position="1"/>
    </location>
</feature>
<sequence>CKCRVSSLKSYLLRSFGRLFSLGNAPAPGDAMGNIRMFKGSQILGTYLLYLMYIGIRLPLTLFSTSSTTIVPYAV</sequence>
<evidence type="ECO:0000256" key="1">
    <source>
        <dbReference type="SAM" id="Phobius"/>
    </source>
</evidence>
<proteinExistence type="predicted"/>
<reference evidence="2 3" key="1">
    <citation type="journal article" date="2019" name="Nat. Ecol. Evol.">
        <title>Megaphylogeny resolves global patterns of mushroom evolution.</title>
        <authorList>
            <person name="Varga T."/>
            <person name="Krizsan K."/>
            <person name="Foldi C."/>
            <person name="Dima B."/>
            <person name="Sanchez-Garcia M."/>
            <person name="Sanchez-Ramirez S."/>
            <person name="Szollosi G.J."/>
            <person name="Szarkandi J.G."/>
            <person name="Papp V."/>
            <person name="Albert L."/>
            <person name="Andreopoulos W."/>
            <person name="Angelini C."/>
            <person name="Antonin V."/>
            <person name="Barry K.W."/>
            <person name="Bougher N.L."/>
            <person name="Buchanan P."/>
            <person name="Buyck B."/>
            <person name="Bense V."/>
            <person name="Catcheside P."/>
            <person name="Chovatia M."/>
            <person name="Cooper J."/>
            <person name="Damon W."/>
            <person name="Desjardin D."/>
            <person name="Finy P."/>
            <person name="Geml J."/>
            <person name="Haridas S."/>
            <person name="Hughes K."/>
            <person name="Justo A."/>
            <person name="Karasinski D."/>
            <person name="Kautmanova I."/>
            <person name="Kiss B."/>
            <person name="Kocsube S."/>
            <person name="Kotiranta H."/>
            <person name="LaButti K.M."/>
            <person name="Lechner B.E."/>
            <person name="Liimatainen K."/>
            <person name="Lipzen A."/>
            <person name="Lukacs Z."/>
            <person name="Mihaltcheva S."/>
            <person name="Morgado L.N."/>
            <person name="Niskanen T."/>
            <person name="Noordeloos M.E."/>
            <person name="Ohm R.A."/>
            <person name="Ortiz-Santana B."/>
            <person name="Ovrebo C."/>
            <person name="Racz N."/>
            <person name="Riley R."/>
            <person name="Savchenko A."/>
            <person name="Shiryaev A."/>
            <person name="Soop K."/>
            <person name="Spirin V."/>
            <person name="Szebenyi C."/>
            <person name="Tomsovsky M."/>
            <person name="Tulloss R.E."/>
            <person name="Uehling J."/>
            <person name="Grigoriev I.V."/>
            <person name="Vagvolgyi C."/>
            <person name="Papp T."/>
            <person name="Martin F.M."/>
            <person name="Miettinen O."/>
            <person name="Hibbett D.S."/>
            <person name="Nagy L.G."/>
        </authorList>
    </citation>
    <scope>NUCLEOTIDE SEQUENCE [LARGE SCALE GENOMIC DNA]</scope>
    <source>
        <strain evidence="2 3">CBS 962.96</strain>
    </source>
</reference>
<feature type="transmembrane region" description="Helical" evidence="1">
    <location>
        <begin position="44"/>
        <end position="63"/>
    </location>
</feature>
<dbReference type="EMBL" id="ML179047">
    <property type="protein sequence ID" value="THV05700.1"/>
    <property type="molecule type" value="Genomic_DNA"/>
</dbReference>
<protein>
    <submittedName>
        <fullName evidence="2">Uncharacterized protein</fullName>
    </submittedName>
</protein>
<accession>A0A4S8MRG7</accession>
<dbReference type="AlphaFoldDB" id="A0A4S8MRG7"/>
<keyword evidence="3" id="KW-1185">Reference proteome</keyword>
<keyword evidence="1" id="KW-0812">Transmembrane</keyword>
<keyword evidence="1" id="KW-1133">Transmembrane helix</keyword>
<dbReference type="Proteomes" id="UP000297245">
    <property type="component" value="Unassembled WGS sequence"/>
</dbReference>
<organism evidence="2 3">
    <name type="scientific">Dendrothele bispora (strain CBS 962.96)</name>
    <dbReference type="NCBI Taxonomy" id="1314807"/>
    <lineage>
        <taxon>Eukaryota</taxon>
        <taxon>Fungi</taxon>
        <taxon>Dikarya</taxon>
        <taxon>Basidiomycota</taxon>
        <taxon>Agaricomycotina</taxon>
        <taxon>Agaricomycetes</taxon>
        <taxon>Agaricomycetidae</taxon>
        <taxon>Agaricales</taxon>
        <taxon>Agaricales incertae sedis</taxon>
        <taxon>Dendrothele</taxon>
    </lineage>
</organism>
<keyword evidence="1" id="KW-0472">Membrane</keyword>
<evidence type="ECO:0000313" key="2">
    <source>
        <dbReference type="EMBL" id="THV05700.1"/>
    </source>
</evidence>
<gene>
    <name evidence="2" type="ORF">K435DRAFT_773656</name>
</gene>